<name>A0A921UXQ9_SORBI</name>
<dbReference type="GO" id="GO:0016788">
    <property type="term" value="F:hydrolase activity, acting on ester bonds"/>
    <property type="evidence" value="ECO:0007669"/>
    <property type="project" value="InterPro"/>
</dbReference>
<keyword evidence="3" id="KW-0442">Lipid degradation</keyword>
<gene>
    <name evidence="5" type="ORF">BDA96_01G191600</name>
</gene>
<dbReference type="Gene3D" id="3.40.50.1110">
    <property type="entry name" value="SGNH hydrolase"/>
    <property type="match status" value="1"/>
</dbReference>
<proteinExistence type="inferred from homology"/>
<evidence type="ECO:0000313" key="5">
    <source>
        <dbReference type="EMBL" id="KAG0548724.1"/>
    </source>
</evidence>
<dbReference type="Pfam" id="PF00657">
    <property type="entry name" value="Lipase_GDSL"/>
    <property type="match status" value="1"/>
</dbReference>
<comment type="similarity">
    <text evidence="1">Belongs to the 'GDSL' lipolytic enzyme family.</text>
</comment>
<organism evidence="5 6">
    <name type="scientific">Sorghum bicolor</name>
    <name type="common">Sorghum</name>
    <name type="synonym">Sorghum vulgare</name>
    <dbReference type="NCBI Taxonomy" id="4558"/>
    <lineage>
        <taxon>Eukaryota</taxon>
        <taxon>Viridiplantae</taxon>
        <taxon>Streptophyta</taxon>
        <taxon>Embryophyta</taxon>
        <taxon>Tracheophyta</taxon>
        <taxon>Spermatophyta</taxon>
        <taxon>Magnoliopsida</taxon>
        <taxon>Liliopsida</taxon>
        <taxon>Poales</taxon>
        <taxon>Poaceae</taxon>
        <taxon>PACMAD clade</taxon>
        <taxon>Panicoideae</taxon>
        <taxon>Andropogonodae</taxon>
        <taxon>Andropogoneae</taxon>
        <taxon>Sorghinae</taxon>
        <taxon>Sorghum</taxon>
    </lineage>
</organism>
<dbReference type="AlphaFoldDB" id="A0A921UXQ9"/>
<dbReference type="InterPro" id="IPR036514">
    <property type="entry name" value="SGNH_hydro_sf"/>
</dbReference>
<protein>
    <submittedName>
        <fullName evidence="5">Uncharacterized protein</fullName>
    </submittedName>
</protein>
<evidence type="ECO:0000256" key="3">
    <source>
        <dbReference type="ARBA" id="ARBA00022963"/>
    </source>
</evidence>
<accession>A0A921UXQ9</accession>
<keyword evidence="2" id="KW-0378">Hydrolase</keyword>
<sequence length="371" mass="40185">MKKMVPPKRTAIWIGLLLCLSSLSDSVQGGRVPGLYVLGDSQLDVGNNNYLQTTIRANFPHNGVDYPGHLPTGRFSNGKNLADFIAGSLSVATPPAYRSIGNFTGNSSIFLNGVNFASGGAGVLKLTSKGLTISFDEQIKRDYSIVHAGLVQQLGKTQALAHAEGSIFAIGVGGNDIANRISLDDPADEQKLLTSSDSNQQFIDSLAHSLKRQLQRLYELGMRKLFFVGTGPLGCYPLLRQGSVTKECNAEANSLSMQYNTGVQKLLREMSTRQPDFRYSFLDQYAVLKNYINEPQANGFAEVEAACCALGDKDAMLICTPESQLCYSRTNHIFWDGAHLTEVTTQKLIAVAFNGSAPLVAPVNLRQLTAP</sequence>
<dbReference type="InterPro" id="IPR051058">
    <property type="entry name" value="GDSL_Est/Lipase"/>
</dbReference>
<evidence type="ECO:0000256" key="2">
    <source>
        <dbReference type="ARBA" id="ARBA00022801"/>
    </source>
</evidence>
<feature type="signal peptide" evidence="4">
    <location>
        <begin position="1"/>
        <end position="29"/>
    </location>
</feature>
<comment type="caution">
    <text evidence="5">The sequence shown here is derived from an EMBL/GenBank/DDBJ whole genome shotgun (WGS) entry which is preliminary data.</text>
</comment>
<keyword evidence="4" id="KW-0732">Signal</keyword>
<evidence type="ECO:0000256" key="1">
    <source>
        <dbReference type="ARBA" id="ARBA00008668"/>
    </source>
</evidence>
<feature type="chain" id="PRO_5037634549" evidence="4">
    <location>
        <begin position="30"/>
        <end position="371"/>
    </location>
</feature>
<dbReference type="InterPro" id="IPR001087">
    <property type="entry name" value="GDSL"/>
</dbReference>
<dbReference type="PANTHER" id="PTHR45648">
    <property type="entry name" value="GDSL LIPASE/ACYLHYDROLASE FAMILY PROTEIN (AFU_ORTHOLOGUE AFUA_4G14700)"/>
    <property type="match status" value="1"/>
</dbReference>
<keyword evidence="3" id="KW-0443">Lipid metabolism</keyword>
<evidence type="ECO:0000313" key="6">
    <source>
        <dbReference type="Proteomes" id="UP000807115"/>
    </source>
</evidence>
<dbReference type="Proteomes" id="UP000807115">
    <property type="component" value="Chromosome 1"/>
</dbReference>
<dbReference type="EMBL" id="CM027680">
    <property type="protein sequence ID" value="KAG0548724.1"/>
    <property type="molecule type" value="Genomic_DNA"/>
</dbReference>
<reference evidence="5" key="1">
    <citation type="journal article" date="2019" name="BMC Genomics">
        <title>A new reference genome for Sorghum bicolor reveals high levels of sequence similarity between sweet and grain genotypes: implications for the genetics of sugar metabolism.</title>
        <authorList>
            <person name="Cooper E.A."/>
            <person name="Brenton Z.W."/>
            <person name="Flinn B.S."/>
            <person name="Jenkins J."/>
            <person name="Shu S."/>
            <person name="Flowers D."/>
            <person name="Luo F."/>
            <person name="Wang Y."/>
            <person name="Xia P."/>
            <person name="Barry K."/>
            <person name="Daum C."/>
            <person name="Lipzen A."/>
            <person name="Yoshinaga Y."/>
            <person name="Schmutz J."/>
            <person name="Saski C."/>
            <person name="Vermerris W."/>
            <person name="Kresovich S."/>
        </authorList>
    </citation>
    <scope>NUCLEOTIDE SEQUENCE</scope>
</reference>
<dbReference type="InterPro" id="IPR035669">
    <property type="entry name" value="SGNH_plant_lipase-like"/>
</dbReference>
<dbReference type="PANTHER" id="PTHR45648:SF132">
    <property type="entry name" value="GDSL ESTERASE_LIPASE"/>
    <property type="match status" value="1"/>
</dbReference>
<dbReference type="GO" id="GO:0016042">
    <property type="term" value="P:lipid catabolic process"/>
    <property type="evidence" value="ECO:0007669"/>
    <property type="project" value="UniProtKB-KW"/>
</dbReference>
<evidence type="ECO:0000256" key="4">
    <source>
        <dbReference type="SAM" id="SignalP"/>
    </source>
</evidence>
<dbReference type="CDD" id="cd01837">
    <property type="entry name" value="SGNH_plant_lipase_like"/>
    <property type="match status" value="1"/>
</dbReference>
<reference evidence="5" key="2">
    <citation type="submission" date="2020-10" db="EMBL/GenBank/DDBJ databases">
        <authorList>
            <person name="Cooper E.A."/>
            <person name="Brenton Z.W."/>
            <person name="Flinn B.S."/>
            <person name="Jenkins J."/>
            <person name="Shu S."/>
            <person name="Flowers D."/>
            <person name="Luo F."/>
            <person name="Wang Y."/>
            <person name="Xia P."/>
            <person name="Barry K."/>
            <person name="Daum C."/>
            <person name="Lipzen A."/>
            <person name="Yoshinaga Y."/>
            <person name="Schmutz J."/>
            <person name="Saski C."/>
            <person name="Vermerris W."/>
            <person name="Kresovich S."/>
        </authorList>
    </citation>
    <scope>NUCLEOTIDE SEQUENCE</scope>
</reference>